<proteinExistence type="predicted"/>
<name>A0AAD0XET1_9GAMM</name>
<keyword evidence="2" id="KW-0732">Signal</keyword>
<dbReference type="PROSITE" id="PS51257">
    <property type="entry name" value="PROKAR_LIPOPROTEIN"/>
    <property type="match status" value="1"/>
</dbReference>
<reference evidence="3 4" key="1">
    <citation type="submission" date="2018-10" db="EMBL/GenBank/DDBJ databases">
        <title>Complete Genome Sequence and Transcriptomic Profiles of a Marine Bacterium, Pseudoalteromonas agarivorans Hao 2018.</title>
        <authorList>
            <person name="Hao L."/>
        </authorList>
    </citation>
    <scope>NUCLEOTIDE SEQUENCE [LARGE SCALE GENOMIC DNA]</scope>
    <source>
        <strain evidence="3 4">Hao 2018</strain>
    </source>
</reference>
<protein>
    <recommendedName>
        <fullName evidence="1">Type IV secretion system putative lipoprotein virB7</fullName>
    </recommendedName>
</protein>
<accession>A0AAD0XET1</accession>
<evidence type="ECO:0000313" key="3">
    <source>
        <dbReference type="EMBL" id="AYM88719.1"/>
    </source>
</evidence>
<evidence type="ECO:0000313" key="4">
    <source>
        <dbReference type="Proteomes" id="UP000279995"/>
    </source>
</evidence>
<organism evidence="3 4">
    <name type="scientific">Pseudoalteromonas agarivorans</name>
    <dbReference type="NCBI Taxonomy" id="176102"/>
    <lineage>
        <taxon>Bacteria</taxon>
        <taxon>Pseudomonadati</taxon>
        <taxon>Pseudomonadota</taxon>
        <taxon>Gammaproteobacteria</taxon>
        <taxon>Alteromonadales</taxon>
        <taxon>Pseudoalteromonadaceae</taxon>
        <taxon>Pseudoalteromonas</taxon>
    </lineage>
</organism>
<dbReference type="AlphaFoldDB" id="A0AAD0XET1"/>
<evidence type="ECO:0000256" key="1">
    <source>
        <dbReference type="ARBA" id="ARBA00017922"/>
    </source>
</evidence>
<dbReference type="InterPro" id="IPR012640">
    <property type="entry name" value="Membr_lipoprot_lipid_attach_CS"/>
</dbReference>
<gene>
    <name evidence="3" type="ORF">D9T18_18745</name>
</gene>
<dbReference type="Pfam" id="PF08139">
    <property type="entry name" value="LPAM_1"/>
    <property type="match status" value="1"/>
</dbReference>
<dbReference type="Proteomes" id="UP000279995">
    <property type="component" value="Chromosome II"/>
</dbReference>
<dbReference type="RefSeq" id="WP_054981936.1">
    <property type="nucleotide sequence ID" value="NZ_CP033066.1"/>
</dbReference>
<evidence type="ECO:0000256" key="2">
    <source>
        <dbReference type="ARBA" id="ARBA00022729"/>
    </source>
</evidence>
<sequence length="164" mass="18227">MNKSIITALSLLVLTGCVSQKAPAPKIVKTQNACRPLNTLLNAHTNGFNAVKANKVGNDFINQWHANTHFIGNTCTITQHNKQFSYQCTSENKQAHATNLHIQTVDKIRQCVASQGWYENTKESATSISSNFVLDEAHPVITLFTSQNRTRYITRFEIAPPLGN</sequence>
<dbReference type="EMBL" id="CP033066">
    <property type="protein sequence ID" value="AYM88719.1"/>
    <property type="molecule type" value="Genomic_DNA"/>
</dbReference>